<protein>
    <submittedName>
        <fullName evidence="1">Uncharacterized protein</fullName>
    </submittedName>
</protein>
<name>A0A0E0JPU7_ORYPU</name>
<dbReference type="Gramene" id="OPUNC01G33060.1">
    <property type="protein sequence ID" value="OPUNC01G33060.1"/>
    <property type="gene ID" value="OPUNC01G33060"/>
</dbReference>
<organism evidence="1">
    <name type="scientific">Oryza punctata</name>
    <name type="common">Red rice</name>
    <dbReference type="NCBI Taxonomy" id="4537"/>
    <lineage>
        <taxon>Eukaryota</taxon>
        <taxon>Viridiplantae</taxon>
        <taxon>Streptophyta</taxon>
        <taxon>Embryophyta</taxon>
        <taxon>Tracheophyta</taxon>
        <taxon>Spermatophyta</taxon>
        <taxon>Magnoliopsida</taxon>
        <taxon>Liliopsida</taxon>
        <taxon>Poales</taxon>
        <taxon>Poaceae</taxon>
        <taxon>BOP clade</taxon>
        <taxon>Oryzoideae</taxon>
        <taxon>Oryzeae</taxon>
        <taxon>Oryzinae</taxon>
        <taxon>Oryza</taxon>
    </lineage>
</organism>
<dbReference type="HOGENOM" id="CLU_991717_0_0_1"/>
<sequence length="281" mass="31100">MGKVEDKSEKTFHYLCEEIKDMINQMLETYHKSKVEPIMSNDSTGVAVVPCTVTDSVPIALEASKEIDVDAGDGDDLAREEDCVENTAVGIKLYPVLSFGEHLTFCLSPKVDFPILDLTVDEGMSSFVHKVDLEPWPNSWPCQGSVGMVAKPLPPWPPSATFVLLVDLLIKHQSLNAKRGIHMIACKGFLNVIQSGNAEWMVLDPNIAIDLGIHGSHSQLLNLKVVPFGHNFDPMIFLVFSALGQILHQPPYANMRRLLLSERLTGTSILLTQQIYKHLGI</sequence>
<dbReference type="Proteomes" id="UP000026962">
    <property type="component" value="Chromosome 1"/>
</dbReference>
<keyword evidence="2" id="KW-1185">Reference proteome</keyword>
<dbReference type="EnsemblPlants" id="OPUNC01G33060.1">
    <property type="protein sequence ID" value="OPUNC01G33060.1"/>
    <property type="gene ID" value="OPUNC01G33060"/>
</dbReference>
<evidence type="ECO:0000313" key="2">
    <source>
        <dbReference type="Proteomes" id="UP000026962"/>
    </source>
</evidence>
<accession>A0A0E0JPU7</accession>
<reference evidence="1" key="2">
    <citation type="submission" date="2018-05" db="EMBL/GenBank/DDBJ databases">
        <title>OpunRS2 (Oryza punctata Reference Sequence Version 2).</title>
        <authorList>
            <person name="Zhang J."/>
            <person name="Kudrna D."/>
            <person name="Lee S."/>
            <person name="Talag J."/>
            <person name="Welchert J."/>
            <person name="Wing R.A."/>
        </authorList>
    </citation>
    <scope>NUCLEOTIDE SEQUENCE [LARGE SCALE GENOMIC DNA]</scope>
</reference>
<dbReference type="AlphaFoldDB" id="A0A0E0JPU7"/>
<proteinExistence type="predicted"/>
<evidence type="ECO:0000313" key="1">
    <source>
        <dbReference type="EnsemblPlants" id="OPUNC01G33060.1"/>
    </source>
</evidence>
<reference evidence="1" key="1">
    <citation type="submission" date="2015-04" db="UniProtKB">
        <authorList>
            <consortium name="EnsemblPlants"/>
        </authorList>
    </citation>
    <scope>IDENTIFICATION</scope>
</reference>